<dbReference type="Proteomes" id="UP000325440">
    <property type="component" value="Unassembled WGS sequence"/>
</dbReference>
<dbReference type="PROSITE" id="PS50878">
    <property type="entry name" value="RT_POL"/>
    <property type="match status" value="1"/>
</dbReference>
<proteinExistence type="predicted"/>
<sequence length="261" mass="30147">MLRLNPIVEAKQLIPNHQFGFRIKHSTIDQVHRVTNVISKALEEKNYCGVLLDVAQAFDKVWHKGLLLKLRKQLPHTWCALLKSYLTERHFRVRYEGTITNWKCISAGVPQSSVLGPFFYLLYTADIPTNDNTMIVMFADDTAILSTRKDQQAATEILQTTINTVYNWTKRWKIKINGDKSVRVNYTLLAKLQIKQKMHKLYWLIGRHSELDLSSERLLYASIVKPIWIYGIQLWGCASKSNIGIIQRCQSIALRTIVAAY</sequence>
<keyword evidence="2" id="KW-0808">Transferase</keyword>
<dbReference type="Pfam" id="PF00078">
    <property type="entry name" value="RVT_1"/>
    <property type="match status" value="1"/>
</dbReference>
<feature type="domain" description="Reverse transcriptase" evidence="1">
    <location>
        <begin position="1"/>
        <end position="205"/>
    </location>
</feature>
<dbReference type="OrthoDB" id="6624654at2759"/>
<reference evidence="2 3" key="1">
    <citation type="submission" date="2019-08" db="EMBL/GenBank/DDBJ databases">
        <authorList>
            <person name="Alioto T."/>
            <person name="Alioto T."/>
            <person name="Gomez Garrido J."/>
        </authorList>
    </citation>
    <scope>NUCLEOTIDE SEQUENCE [LARGE SCALE GENOMIC DNA]</scope>
</reference>
<dbReference type="GO" id="GO:0003964">
    <property type="term" value="F:RNA-directed DNA polymerase activity"/>
    <property type="evidence" value="ECO:0007669"/>
    <property type="project" value="UniProtKB-KW"/>
</dbReference>
<dbReference type="InterPro" id="IPR043502">
    <property type="entry name" value="DNA/RNA_pol_sf"/>
</dbReference>
<dbReference type="SUPFAM" id="SSF56672">
    <property type="entry name" value="DNA/RNA polymerases"/>
    <property type="match status" value="1"/>
</dbReference>
<evidence type="ECO:0000313" key="2">
    <source>
        <dbReference type="EMBL" id="VVC28850.1"/>
    </source>
</evidence>
<organism evidence="2 3">
    <name type="scientific">Cinara cedri</name>
    <dbReference type="NCBI Taxonomy" id="506608"/>
    <lineage>
        <taxon>Eukaryota</taxon>
        <taxon>Metazoa</taxon>
        <taxon>Ecdysozoa</taxon>
        <taxon>Arthropoda</taxon>
        <taxon>Hexapoda</taxon>
        <taxon>Insecta</taxon>
        <taxon>Pterygota</taxon>
        <taxon>Neoptera</taxon>
        <taxon>Paraneoptera</taxon>
        <taxon>Hemiptera</taxon>
        <taxon>Sternorrhyncha</taxon>
        <taxon>Aphidomorpha</taxon>
        <taxon>Aphidoidea</taxon>
        <taxon>Aphididae</taxon>
        <taxon>Lachninae</taxon>
        <taxon>Cinara</taxon>
    </lineage>
</organism>
<keyword evidence="2" id="KW-0695">RNA-directed DNA polymerase</keyword>
<evidence type="ECO:0000313" key="3">
    <source>
        <dbReference type="Proteomes" id="UP000325440"/>
    </source>
</evidence>
<dbReference type="PANTHER" id="PTHR33481">
    <property type="entry name" value="REVERSE TRANSCRIPTASE"/>
    <property type="match status" value="1"/>
</dbReference>
<accession>A0A5E4M9G6</accession>
<dbReference type="AlphaFoldDB" id="A0A5E4M9G6"/>
<name>A0A5E4M9G6_9HEMI</name>
<keyword evidence="2" id="KW-0548">Nucleotidyltransferase</keyword>
<dbReference type="InterPro" id="IPR000477">
    <property type="entry name" value="RT_dom"/>
</dbReference>
<protein>
    <submittedName>
        <fullName evidence="2">Reverse transcriptase domain</fullName>
    </submittedName>
</protein>
<keyword evidence="3" id="KW-1185">Reference proteome</keyword>
<dbReference type="PANTHER" id="PTHR33481:SF1">
    <property type="entry name" value="ENDONUCLEASE_EXONUCLEASE_PHOSPHATASE DOMAIN-CONTAINING PROTEIN-RELATED"/>
    <property type="match status" value="1"/>
</dbReference>
<evidence type="ECO:0000259" key="1">
    <source>
        <dbReference type="PROSITE" id="PS50878"/>
    </source>
</evidence>
<dbReference type="EMBL" id="CABPRJ010000484">
    <property type="protein sequence ID" value="VVC28850.1"/>
    <property type="molecule type" value="Genomic_DNA"/>
</dbReference>
<gene>
    <name evidence="2" type="ORF">CINCED_3A010408</name>
</gene>